<keyword evidence="3 6" id="KW-0808">Transferase</keyword>
<evidence type="ECO:0000313" key="10">
    <source>
        <dbReference type="Proteomes" id="UP001501237"/>
    </source>
</evidence>
<protein>
    <recommendedName>
        <fullName evidence="6">Dihydrolipoamide acetyltransferase component of pyruvate dehydrogenase complex</fullName>
        <ecNumber evidence="6">2.3.1.-</ecNumber>
    </recommendedName>
</protein>
<dbReference type="EC" id="2.3.1.-" evidence="6"/>
<dbReference type="InterPro" id="IPR001078">
    <property type="entry name" value="2-oxoacid_DH_actylTfrase"/>
</dbReference>
<dbReference type="EMBL" id="BAAAUV010000001">
    <property type="protein sequence ID" value="GAA3194183.1"/>
    <property type="molecule type" value="Genomic_DNA"/>
</dbReference>
<dbReference type="SUPFAM" id="SSF51230">
    <property type="entry name" value="Single hybrid motif"/>
    <property type="match status" value="1"/>
</dbReference>
<evidence type="ECO:0000256" key="6">
    <source>
        <dbReference type="RuleBase" id="RU003423"/>
    </source>
</evidence>
<dbReference type="PANTHER" id="PTHR43178:SF5">
    <property type="entry name" value="LIPOAMIDE ACYLTRANSFERASE COMPONENT OF BRANCHED-CHAIN ALPHA-KETO ACID DEHYDROGENASE COMPLEX, MITOCHONDRIAL"/>
    <property type="match status" value="1"/>
</dbReference>
<dbReference type="PANTHER" id="PTHR43178">
    <property type="entry name" value="DIHYDROLIPOAMIDE ACETYLTRANSFERASE COMPONENT OF PYRUVATE DEHYDROGENASE COMPLEX"/>
    <property type="match status" value="1"/>
</dbReference>
<sequence length="354" mass="36762">MTEISVPKLNTNDSEYVLVDWLAEDGAELAPGDPVALIETSKAIEELLSEEGGTLSRLLPAGATCRPGQPIARVGEAGRAAAEEAGRASGGPVVTGPARALMDAHGIDEARVAGLGLTLVRSGDIESLLGAAGTEPLPAVQRGVAATVTRSWQTVPAAFTAIQVDVTGTLAAAARLTRELRTLVGLPELLIEAVAGLHGEFPLFFAELDGLNVRHSGAPHVGLTIDLGKGLYVPVIRDAARLGLREISRTAMRHRMTALRGAFADADLAGSNILVALNTDADAVIAIPIVFPGHACAISLCAPRPELYLDEEGAVAQRSVVTLGLAYDHRLVNGREALQFLQALRGNLEGKGAA</sequence>
<evidence type="ECO:0000256" key="3">
    <source>
        <dbReference type="ARBA" id="ARBA00022679"/>
    </source>
</evidence>
<comment type="similarity">
    <text evidence="2 6">Belongs to the 2-oxoacid dehydrogenase family.</text>
</comment>
<comment type="caution">
    <text evidence="9">The sequence shown here is derived from an EMBL/GenBank/DDBJ whole genome shotgun (WGS) entry which is preliminary data.</text>
</comment>
<keyword evidence="5 6" id="KW-0012">Acyltransferase</keyword>
<dbReference type="Gene3D" id="2.40.50.100">
    <property type="match status" value="1"/>
</dbReference>
<name>A0ABP6PXJ7_9ACTN</name>
<evidence type="ECO:0000256" key="1">
    <source>
        <dbReference type="ARBA" id="ARBA00001938"/>
    </source>
</evidence>
<keyword evidence="10" id="KW-1185">Reference proteome</keyword>
<dbReference type="InterPro" id="IPR011053">
    <property type="entry name" value="Single_hybrid_motif"/>
</dbReference>
<dbReference type="RefSeq" id="WP_344821387.1">
    <property type="nucleotide sequence ID" value="NZ_BAAAUV010000001.1"/>
</dbReference>
<reference evidence="10" key="1">
    <citation type="journal article" date="2019" name="Int. J. Syst. Evol. Microbiol.">
        <title>The Global Catalogue of Microorganisms (GCM) 10K type strain sequencing project: providing services to taxonomists for standard genome sequencing and annotation.</title>
        <authorList>
            <consortium name="The Broad Institute Genomics Platform"/>
            <consortium name="The Broad Institute Genome Sequencing Center for Infectious Disease"/>
            <person name="Wu L."/>
            <person name="Ma J."/>
        </authorList>
    </citation>
    <scope>NUCLEOTIDE SEQUENCE [LARGE SCALE GENOMIC DNA]</scope>
    <source>
        <strain evidence="10">JCM 9377</strain>
    </source>
</reference>
<feature type="domain" description="2-oxoacid dehydrogenase acyltransferase catalytic" evidence="7">
    <location>
        <begin position="134"/>
        <end position="349"/>
    </location>
</feature>
<feature type="domain" description="Lipoyl-binding" evidence="8">
    <location>
        <begin position="3"/>
        <end position="73"/>
    </location>
</feature>
<dbReference type="Gene3D" id="3.30.559.10">
    <property type="entry name" value="Chloramphenicol acetyltransferase-like domain"/>
    <property type="match status" value="1"/>
</dbReference>
<evidence type="ECO:0000256" key="4">
    <source>
        <dbReference type="ARBA" id="ARBA00022823"/>
    </source>
</evidence>
<dbReference type="Pfam" id="PF00364">
    <property type="entry name" value="Biotin_lipoyl"/>
    <property type="match status" value="1"/>
</dbReference>
<keyword evidence="4 6" id="KW-0450">Lipoyl</keyword>
<dbReference type="InterPro" id="IPR003016">
    <property type="entry name" value="2-oxoA_DH_lipoyl-BS"/>
</dbReference>
<gene>
    <name evidence="9" type="ORF">GCM10010468_03890</name>
</gene>
<dbReference type="CDD" id="cd06849">
    <property type="entry name" value="lipoyl_domain"/>
    <property type="match status" value="1"/>
</dbReference>
<evidence type="ECO:0000256" key="2">
    <source>
        <dbReference type="ARBA" id="ARBA00007317"/>
    </source>
</evidence>
<organism evidence="9 10">
    <name type="scientific">Actinocorallia longicatena</name>
    <dbReference type="NCBI Taxonomy" id="111803"/>
    <lineage>
        <taxon>Bacteria</taxon>
        <taxon>Bacillati</taxon>
        <taxon>Actinomycetota</taxon>
        <taxon>Actinomycetes</taxon>
        <taxon>Streptosporangiales</taxon>
        <taxon>Thermomonosporaceae</taxon>
        <taxon>Actinocorallia</taxon>
    </lineage>
</organism>
<dbReference type="SUPFAM" id="SSF52777">
    <property type="entry name" value="CoA-dependent acyltransferases"/>
    <property type="match status" value="1"/>
</dbReference>
<accession>A0ABP6PXJ7</accession>
<dbReference type="PROSITE" id="PS00189">
    <property type="entry name" value="LIPOYL"/>
    <property type="match status" value="1"/>
</dbReference>
<comment type="cofactor">
    <cofactor evidence="1 6">
        <name>(R)-lipoate</name>
        <dbReference type="ChEBI" id="CHEBI:83088"/>
    </cofactor>
</comment>
<dbReference type="InterPro" id="IPR023213">
    <property type="entry name" value="CAT-like_dom_sf"/>
</dbReference>
<dbReference type="Proteomes" id="UP001501237">
    <property type="component" value="Unassembled WGS sequence"/>
</dbReference>
<evidence type="ECO:0000259" key="7">
    <source>
        <dbReference type="Pfam" id="PF00198"/>
    </source>
</evidence>
<proteinExistence type="inferred from homology"/>
<evidence type="ECO:0000259" key="8">
    <source>
        <dbReference type="Pfam" id="PF00364"/>
    </source>
</evidence>
<evidence type="ECO:0000313" key="9">
    <source>
        <dbReference type="EMBL" id="GAA3194183.1"/>
    </source>
</evidence>
<dbReference type="InterPro" id="IPR050743">
    <property type="entry name" value="2-oxoacid_DH_E2_comp"/>
</dbReference>
<dbReference type="InterPro" id="IPR000089">
    <property type="entry name" value="Biotin_lipoyl"/>
</dbReference>
<evidence type="ECO:0000256" key="5">
    <source>
        <dbReference type="ARBA" id="ARBA00023315"/>
    </source>
</evidence>
<dbReference type="Pfam" id="PF00198">
    <property type="entry name" value="2-oxoacid_dh"/>
    <property type="match status" value="1"/>
</dbReference>